<evidence type="ECO:0000256" key="12">
    <source>
        <dbReference type="SAM" id="Phobius"/>
    </source>
</evidence>
<keyword evidence="8 12" id="KW-1133">Transmembrane helix</keyword>
<comment type="pathway">
    <text evidence="2">Protein modification; protein ubiquitination.</text>
</comment>
<keyword evidence="5" id="KW-0479">Metal-binding</keyword>
<dbReference type="EMBL" id="JACTAM010000025">
    <property type="protein sequence ID" value="KAI2648106.1"/>
    <property type="molecule type" value="Genomic_DNA"/>
</dbReference>
<dbReference type="InterPro" id="IPR013083">
    <property type="entry name" value="Znf_RING/FYVE/PHD"/>
</dbReference>
<evidence type="ECO:0000256" key="1">
    <source>
        <dbReference type="ARBA" id="ARBA00004141"/>
    </source>
</evidence>
<dbReference type="InterPro" id="IPR003892">
    <property type="entry name" value="CUE"/>
</dbReference>
<sequence length="625" mass="71870">MPLLFLERFPWPSLQTYTALSTVLLAGTILSAYTTVRDSKYSSALTEDAHSTSDEEIKLDQLDNFGNVATNVLLYLITDSLFVWVMVNTACCILMLIAKVIQCIVFGPLRVSEKQHLKDKFWNFIFYKFIFIFGVLNVQRVEEVVLWCLWFSILIFLHLMVQLCKDRFEYSCASVGSAGVCFDVLWRSSVLCALVGHLHGMHTVAFMAAECLLVTVRTGHVIIRYSIHLWDLNHEGTWENKSSYIYYTDFIMELAILCLDLMHHIHMLLFGNIWLSMASLVIFMQLRYLFHEVQRRIRRHKNYLRVIDNMESRFAVATPDELLANNDDCAICWDSMTTARKLPCGHLFHNSCLRSWLEQDTSCPTCRMSLNINEGGREREEGQREPLDDNIAAGPGTEARPHLNQHNHFFHFDGEAFLYILMLNPNHFNWLPSFSVEVMHTTNILGIAQANNSQLNAMAHQIQEMFPQVPYHLILQDLQLTRSVEVTTDNILEGRIQVPFPTQPVERTPIQLNTASEESAGASSSSEVAAPEAEDFEVRGSRFSKSADERQRMLMQRKEELLQRARRRYLHKKPDEGDMFSAAAIDNDDAMPSTEDEDSDSVTLRRRRLAAAAERRMQRQEPPPF</sequence>
<gene>
    <name evidence="15" type="ORF">H4Q32_018112</name>
</gene>
<name>A0ABQ8LCZ4_LABRO</name>
<comment type="subcellular location">
    <subcellularLocation>
        <location evidence="1">Membrane</location>
        <topology evidence="1">Multi-pass membrane protein</topology>
    </subcellularLocation>
</comment>
<dbReference type="PROSITE" id="PS50089">
    <property type="entry name" value="ZF_RING_2"/>
    <property type="match status" value="1"/>
</dbReference>
<dbReference type="SMART" id="SM00546">
    <property type="entry name" value="CUE"/>
    <property type="match status" value="1"/>
</dbReference>
<proteinExistence type="predicted"/>
<dbReference type="Pfam" id="PF02845">
    <property type="entry name" value="CUE"/>
    <property type="match status" value="1"/>
</dbReference>
<evidence type="ECO:0000256" key="11">
    <source>
        <dbReference type="SAM" id="MobiDB-lite"/>
    </source>
</evidence>
<dbReference type="Gene3D" id="1.10.8.10">
    <property type="entry name" value="DNA helicase RuvA subunit, C-terminal domain"/>
    <property type="match status" value="1"/>
</dbReference>
<dbReference type="Pfam" id="PF18442">
    <property type="entry name" value="G2BR"/>
    <property type="match status" value="1"/>
</dbReference>
<feature type="domain" description="CUE" evidence="14">
    <location>
        <begin position="454"/>
        <end position="496"/>
    </location>
</feature>
<evidence type="ECO:0000256" key="5">
    <source>
        <dbReference type="ARBA" id="ARBA00022723"/>
    </source>
</evidence>
<evidence type="ECO:0000259" key="13">
    <source>
        <dbReference type="PROSITE" id="PS50089"/>
    </source>
</evidence>
<evidence type="ECO:0000256" key="2">
    <source>
        <dbReference type="ARBA" id="ARBA00004906"/>
    </source>
</evidence>
<keyword evidence="3" id="KW-0808">Transferase</keyword>
<protein>
    <submittedName>
        <fullName evidence="15">E3 ubiquitin-protein ligase AMFR</fullName>
    </submittedName>
</protein>
<keyword evidence="7" id="KW-0862">Zinc</keyword>
<organism evidence="15 16">
    <name type="scientific">Labeo rohita</name>
    <name type="common">Indian major carp</name>
    <name type="synonym">Cyprinus rohita</name>
    <dbReference type="NCBI Taxonomy" id="84645"/>
    <lineage>
        <taxon>Eukaryota</taxon>
        <taxon>Metazoa</taxon>
        <taxon>Chordata</taxon>
        <taxon>Craniata</taxon>
        <taxon>Vertebrata</taxon>
        <taxon>Euteleostomi</taxon>
        <taxon>Actinopterygii</taxon>
        <taxon>Neopterygii</taxon>
        <taxon>Teleostei</taxon>
        <taxon>Ostariophysi</taxon>
        <taxon>Cypriniformes</taxon>
        <taxon>Cyprinidae</taxon>
        <taxon>Labeoninae</taxon>
        <taxon>Labeonini</taxon>
        <taxon>Labeo</taxon>
    </lineage>
</organism>
<accession>A0ABQ8LCZ4</accession>
<dbReference type="Pfam" id="PF13639">
    <property type="entry name" value="zf-RING_2"/>
    <property type="match status" value="1"/>
</dbReference>
<evidence type="ECO:0000256" key="3">
    <source>
        <dbReference type="ARBA" id="ARBA00022679"/>
    </source>
</evidence>
<dbReference type="PANTHER" id="PTHR15067">
    <property type="entry name" value="E3 UBIQUITIN-PROTEIN LIGASE RNF8"/>
    <property type="match status" value="1"/>
</dbReference>
<evidence type="ECO:0000256" key="8">
    <source>
        <dbReference type="ARBA" id="ARBA00022989"/>
    </source>
</evidence>
<feature type="transmembrane region" description="Helical" evidence="12">
    <location>
        <begin position="268"/>
        <end position="290"/>
    </location>
</feature>
<evidence type="ECO:0000256" key="7">
    <source>
        <dbReference type="ARBA" id="ARBA00022833"/>
    </source>
</evidence>
<dbReference type="PANTHER" id="PTHR15067:SF5">
    <property type="entry name" value="E3 UBIQUITIN-PROTEIN LIGASE AMFR"/>
    <property type="match status" value="1"/>
</dbReference>
<dbReference type="SUPFAM" id="SSF57850">
    <property type="entry name" value="RING/U-box"/>
    <property type="match status" value="1"/>
</dbReference>
<feature type="transmembrane region" description="Helical" evidence="12">
    <location>
        <begin position="81"/>
        <end position="109"/>
    </location>
</feature>
<feature type="region of interest" description="Disordered" evidence="11">
    <location>
        <begin position="570"/>
        <end position="604"/>
    </location>
</feature>
<evidence type="ECO:0000313" key="16">
    <source>
        <dbReference type="Proteomes" id="UP000830375"/>
    </source>
</evidence>
<keyword evidence="4 12" id="KW-0812">Transmembrane</keyword>
<comment type="caution">
    <text evidence="15">The sequence shown here is derived from an EMBL/GenBank/DDBJ whole genome shotgun (WGS) entry which is preliminary data.</text>
</comment>
<evidence type="ECO:0000256" key="10">
    <source>
        <dbReference type="PROSITE-ProRule" id="PRU00175"/>
    </source>
</evidence>
<feature type="transmembrane region" description="Helical" evidence="12">
    <location>
        <begin position="144"/>
        <end position="163"/>
    </location>
</feature>
<dbReference type="Pfam" id="PF25563">
    <property type="entry name" value="TPR_SYVN1_N"/>
    <property type="match status" value="1"/>
</dbReference>
<feature type="compositionally biased region" description="Low complexity" evidence="11">
    <location>
        <begin position="515"/>
        <end position="531"/>
    </location>
</feature>
<dbReference type="Proteomes" id="UP000830375">
    <property type="component" value="Unassembled WGS sequence"/>
</dbReference>
<dbReference type="InterPro" id="IPR001841">
    <property type="entry name" value="Znf_RING"/>
</dbReference>
<dbReference type="PROSITE" id="PS51140">
    <property type="entry name" value="CUE"/>
    <property type="match status" value="1"/>
</dbReference>
<feature type="transmembrane region" description="Helical" evidence="12">
    <location>
        <begin position="121"/>
        <end position="138"/>
    </location>
</feature>
<feature type="region of interest" description="Disordered" evidence="11">
    <location>
        <begin position="515"/>
        <end position="537"/>
    </location>
</feature>
<evidence type="ECO:0000259" key="14">
    <source>
        <dbReference type="PROSITE" id="PS51140"/>
    </source>
</evidence>
<dbReference type="InterPro" id="IPR057992">
    <property type="entry name" value="TPR_SYVN1_N"/>
</dbReference>
<keyword evidence="6 10" id="KW-0863">Zinc-finger</keyword>
<dbReference type="CDD" id="cd16455">
    <property type="entry name" value="RING-H2_AMFR"/>
    <property type="match status" value="1"/>
</dbReference>
<dbReference type="Gene3D" id="3.30.40.10">
    <property type="entry name" value="Zinc/RING finger domain, C3HC4 (zinc finger)"/>
    <property type="match status" value="1"/>
</dbReference>
<evidence type="ECO:0000256" key="4">
    <source>
        <dbReference type="ARBA" id="ARBA00022692"/>
    </source>
</evidence>
<reference evidence="15 16" key="1">
    <citation type="submission" date="2022-01" db="EMBL/GenBank/DDBJ databases">
        <title>A high-quality chromosome-level genome assembly of rohu carp, Labeo rohita.</title>
        <authorList>
            <person name="Arick M.A. II"/>
            <person name="Hsu C.-Y."/>
            <person name="Magbanua Z."/>
            <person name="Pechanova O."/>
            <person name="Grover C."/>
            <person name="Miller E."/>
            <person name="Thrash A."/>
            <person name="Ezzel L."/>
            <person name="Alam S."/>
            <person name="Benzie J."/>
            <person name="Hamilton M."/>
            <person name="Karsi A."/>
            <person name="Lawrence M.L."/>
            <person name="Peterson D.G."/>
        </authorList>
    </citation>
    <scope>NUCLEOTIDE SEQUENCE [LARGE SCALE GENOMIC DNA]</scope>
    <source>
        <strain evidence="16">BAU-BD-2019</strain>
        <tissue evidence="15">Blood</tissue>
    </source>
</reference>
<dbReference type="SMART" id="SM00184">
    <property type="entry name" value="RING"/>
    <property type="match status" value="1"/>
</dbReference>
<keyword evidence="16" id="KW-1185">Reference proteome</keyword>
<feature type="compositionally biased region" description="Acidic residues" evidence="11">
    <location>
        <begin position="586"/>
        <end position="600"/>
    </location>
</feature>
<dbReference type="CDD" id="cd14421">
    <property type="entry name" value="CUE_AMFR"/>
    <property type="match status" value="1"/>
</dbReference>
<evidence type="ECO:0000256" key="9">
    <source>
        <dbReference type="ARBA" id="ARBA00023136"/>
    </source>
</evidence>
<evidence type="ECO:0000313" key="15">
    <source>
        <dbReference type="EMBL" id="KAI2648106.1"/>
    </source>
</evidence>
<evidence type="ECO:0000256" key="6">
    <source>
        <dbReference type="ARBA" id="ARBA00022771"/>
    </source>
</evidence>
<keyword evidence="9 12" id="KW-0472">Membrane</keyword>
<feature type="transmembrane region" description="Helical" evidence="12">
    <location>
        <begin position="12"/>
        <end position="33"/>
    </location>
</feature>
<feature type="domain" description="RING-type" evidence="13">
    <location>
        <begin position="329"/>
        <end position="367"/>
    </location>
</feature>
<dbReference type="InterPro" id="IPR040675">
    <property type="entry name" value="AMFR_Ube2g2-bd"/>
</dbReference>